<evidence type="ECO:0000256" key="5">
    <source>
        <dbReference type="ARBA" id="ARBA00023004"/>
    </source>
</evidence>
<dbReference type="InterPro" id="IPR017972">
    <property type="entry name" value="Cyt_P450_CS"/>
</dbReference>
<dbReference type="EMBL" id="JAWRVI010000134">
    <property type="protein sequence ID" value="KAK4074954.1"/>
    <property type="molecule type" value="Genomic_DNA"/>
</dbReference>
<reference evidence="8 9" key="1">
    <citation type="journal article" date="2024" name="Microbiol. Resour. Announc.">
        <title>Genome annotations for the ascomycete fungi Trichoderma harzianum, Trichoderma aggressivum, and Purpureocillium lilacinum.</title>
        <authorList>
            <person name="Beijen E.P.W."/>
            <person name="Ohm R.A."/>
        </authorList>
    </citation>
    <scope>NUCLEOTIDE SEQUENCE [LARGE SCALE GENOMIC DNA]</scope>
    <source>
        <strain evidence="8 9">CBS 150709</strain>
    </source>
</reference>
<keyword evidence="3 7" id="KW-0349">Heme</keyword>
<dbReference type="Gene3D" id="1.10.630.10">
    <property type="entry name" value="Cytochrome P450"/>
    <property type="match status" value="1"/>
</dbReference>
<dbReference type="InterPro" id="IPR036396">
    <property type="entry name" value="Cyt_P450_sf"/>
</dbReference>
<keyword evidence="7" id="KW-0560">Oxidoreductase</keyword>
<proteinExistence type="inferred from homology"/>
<dbReference type="PROSITE" id="PS00086">
    <property type="entry name" value="CYTOCHROME_P450"/>
    <property type="match status" value="1"/>
</dbReference>
<dbReference type="InterPro" id="IPR050121">
    <property type="entry name" value="Cytochrome_P450_monoxygenase"/>
</dbReference>
<keyword evidence="4 7" id="KW-0479">Metal-binding</keyword>
<evidence type="ECO:0008006" key="10">
    <source>
        <dbReference type="Google" id="ProtNLM"/>
    </source>
</evidence>
<comment type="similarity">
    <text evidence="2 7">Belongs to the cytochrome P450 family.</text>
</comment>
<dbReference type="Proteomes" id="UP001287286">
    <property type="component" value="Unassembled WGS sequence"/>
</dbReference>
<accession>A0ABR0BFV9</accession>
<sequence length="452" mass="50761">MESRDPRFKVHRRMVDGLMSPEFINEVAGPHVCRSTAELVRLWEMKRVRADGRPFDALRDLYMMTLDMISSVAFNMDSSKASLRREIEAIQQHGNGFRISKDGSIHFQPAPTDPDNEALFDIAKMISIAQSSPWPTLAQWLALLNPFNLEHARAFFRRRSLLQHQTALSLHRLTSVDEQTTPKSALEYLLRQEQKAAESASRAPEFYSPAIRDEVLGYLLAGHDTTATVLAWFVKYMTRHQDVQKRLRQSLQDAHAAARADGRLPTAFEIASTPVPYLDAVIEETLRCASVATLIVREATCATEILGYHIPKGTKIMIPLTGPSITEPALAIPDSVRPAVYGKIEDRLKPWLVEDIGEYNPDRWLILHTDALGGQTVSFNPQAGPNLAFSTGPRQCFGKKQAQLQLKTTATVLLLEFVFEAVEGPLNGWEIEERLVNLPRQCNVKLSRAKDV</sequence>
<evidence type="ECO:0000256" key="7">
    <source>
        <dbReference type="RuleBase" id="RU000461"/>
    </source>
</evidence>
<dbReference type="InterPro" id="IPR001128">
    <property type="entry name" value="Cyt_P450"/>
</dbReference>
<evidence type="ECO:0000256" key="4">
    <source>
        <dbReference type="ARBA" id="ARBA00022723"/>
    </source>
</evidence>
<evidence type="ECO:0000256" key="2">
    <source>
        <dbReference type="ARBA" id="ARBA00010617"/>
    </source>
</evidence>
<organism evidence="8 9">
    <name type="scientific">Purpureocillium lilacinum</name>
    <name type="common">Paecilomyces lilacinus</name>
    <dbReference type="NCBI Taxonomy" id="33203"/>
    <lineage>
        <taxon>Eukaryota</taxon>
        <taxon>Fungi</taxon>
        <taxon>Dikarya</taxon>
        <taxon>Ascomycota</taxon>
        <taxon>Pezizomycotina</taxon>
        <taxon>Sordariomycetes</taxon>
        <taxon>Hypocreomycetidae</taxon>
        <taxon>Hypocreales</taxon>
        <taxon>Ophiocordycipitaceae</taxon>
        <taxon>Purpureocillium</taxon>
    </lineage>
</organism>
<dbReference type="PANTHER" id="PTHR24305:SF166">
    <property type="entry name" value="CYTOCHROME P450 12A4, MITOCHONDRIAL-RELATED"/>
    <property type="match status" value="1"/>
</dbReference>
<gene>
    <name evidence="8" type="ORF">Purlil1_12803</name>
</gene>
<evidence type="ECO:0000256" key="1">
    <source>
        <dbReference type="ARBA" id="ARBA00001971"/>
    </source>
</evidence>
<dbReference type="PRINTS" id="PR00385">
    <property type="entry name" value="P450"/>
</dbReference>
<evidence type="ECO:0000313" key="8">
    <source>
        <dbReference type="EMBL" id="KAK4074954.1"/>
    </source>
</evidence>
<dbReference type="PANTHER" id="PTHR24305">
    <property type="entry name" value="CYTOCHROME P450"/>
    <property type="match status" value="1"/>
</dbReference>
<dbReference type="SUPFAM" id="SSF48264">
    <property type="entry name" value="Cytochrome P450"/>
    <property type="match status" value="1"/>
</dbReference>
<dbReference type="InterPro" id="IPR002403">
    <property type="entry name" value="Cyt_P450_E_grp-IV"/>
</dbReference>
<evidence type="ECO:0000256" key="6">
    <source>
        <dbReference type="ARBA" id="ARBA00023033"/>
    </source>
</evidence>
<dbReference type="PRINTS" id="PR00465">
    <property type="entry name" value="EP450IV"/>
</dbReference>
<name>A0ABR0BFV9_PURLI</name>
<keyword evidence="5 7" id="KW-0408">Iron</keyword>
<keyword evidence="6 7" id="KW-0503">Monooxygenase</keyword>
<evidence type="ECO:0000313" key="9">
    <source>
        <dbReference type="Proteomes" id="UP001287286"/>
    </source>
</evidence>
<comment type="caution">
    <text evidence="8">The sequence shown here is derived from an EMBL/GenBank/DDBJ whole genome shotgun (WGS) entry which is preliminary data.</text>
</comment>
<comment type="cofactor">
    <cofactor evidence="1">
        <name>heme</name>
        <dbReference type="ChEBI" id="CHEBI:30413"/>
    </cofactor>
</comment>
<keyword evidence="9" id="KW-1185">Reference proteome</keyword>
<evidence type="ECO:0000256" key="3">
    <source>
        <dbReference type="ARBA" id="ARBA00022617"/>
    </source>
</evidence>
<dbReference type="Pfam" id="PF00067">
    <property type="entry name" value="p450"/>
    <property type="match status" value="2"/>
</dbReference>
<protein>
    <recommendedName>
        <fullName evidence="10">Cytochrome P450</fullName>
    </recommendedName>
</protein>